<feature type="domain" description="Proliferating cell nuclear antigen PCNA C-terminal" evidence="11">
    <location>
        <begin position="127"/>
        <end position="200"/>
    </location>
</feature>
<evidence type="ECO:0000256" key="9">
    <source>
        <dbReference type="SAM" id="MobiDB-lite"/>
    </source>
</evidence>
<feature type="domain" description="Proliferating cell nuclear antigen PCNA N-terminal" evidence="10">
    <location>
        <begin position="1"/>
        <end position="124"/>
    </location>
</feature>
<evidence type="ECO:0000313" key="12">
    <source>
        <dbReference type="EMBL" id="KGB78956.1"/>
    </source>
</evidence>
<dbReference type="InterPro" id="IPR022648">
    <property type="entry name" value="Pr_cel_nuc_antig_N"/>
</dbReference>
<dbReference type="HOGENOM" id="CLU_043978_0_0_1"/>
<gene>
    <name evidence="12" type="ORF">CNBG_4794</name>
</gene>
<dbReference type="OrthoDB" id="534348at2759"/>
<comment type="similarity">
    <text evidence="2 8">Belongs to the PCNA family.</text>
</comment>
<dbReference type="GO" id="GO:0003677">
    <property type="term" value="F:DNA binding"/>
    <property type="evidence" value="ECO:0007669"/>
    <property type="project" value="UniProtKB-KW"/>
</dbReference>
<dbReference type="EMBL" id="CP025770">
    <property type="protein sequence ID" value="KGB78956.1"/>
    <property type="molecule type" value="Genomic_DNA"/>
</dbReference>
<comment type="function">
    <text evidence="7">This protein is an auxiliary protein of DNA polymerase delta and is involved in the control of eukaryotic DNA replication by increasing the polymerase's processivity during elongation of the leading strand.</text>
</comment>
<dbReference type="OMA" id="GEFACIC"/>
<feature type="compositionally biased region" description="Basic residues" evidence="9">
    <location>
        <begin position="257"/>
        <end position="272"/>
    </location>
</feature>
<dbReference type="Gene3D" id="3.70.10.10">
    <property type="match status" value="1"/>
</dbReference>
<evidence type="ECO:0000256" key="6">
    <source>
        <dbReference type="ARBA" id="ARBA00054163"/>
    </source>
</evidence>
<name>A0A095DDN8_CRYD2</name>
<evidence type="ECO:0000256" key="7">
    <source>
        <dbReference type="RuleBase" id="RU000641"/>
    </source>
</evidence>
<dbReference type="GeneID" id="88180986"/>
<comment type="function">
    <text evidence="6">This protein is an auxiliary protein of DNA polymerase delta and is involved in the control of eukaryotic DNA replication by increasing the polymerase's processibility during elongation of the leading strand. Involved in DNA repair.</text>
</comment>
<dbReference type="InterPro" id="IPR046938">
    <property type="entry name" value="DNA_clamp_sf"/>
</dbReference>
<dbReference type="CDD" id="cd00577">
    <property type="entry name" value="PCNA"/>
    <property type="match status" value="1"/>
</dbReference>
<dbReference type="FunFam" id="3.10.150.10:FF:000008">
    <property type="entry name" value="Proliferating cell nuclear antigen"/>
    <property type="match status" value="1"/>
</dbReference>
<dbReference type="GO" id="GO:0006275">
    <property type="term" value="P:regulation of DNA replication"/>
    <property type="evidence" value="ECO:0007669"/>
    <property type="project" value="InterPro"/>
</dbReference>
<dbReference type="InterPro" id="IPR000730">
    <property type="entry name" value="Pr_cel_nuc_antig"/>
</dbReference>
<dbReference type="InterPro" id="IPR022649">
    <property type="entry name" value="Pr_cel_nuc_antig_C"/>
</dbReference>
<comment type="subcellular location">
    <subcellularLocation>
        <location evidence="1 7">Nucleus</location>
    </subcellularLocation>
</comment>
<keyword evidence="13" id="KW-1185">Reference proteome</keyword>
<dbReference type="PROSITE" id="PS01251">
    <property type="entry name" value="PCNA_1"/>
    <property type="match status" value="1"/>
</dbReference>
<dbReference type="GO" id="GO:0030337">
    <property type="term" value="F:DNA polymerase processivity factor activity"/>
    <property type="evidence" value="ECO:0007669"/>
    <property type="project" value="InterPro"/>
</dbReference>
<evidence type="ECO:0000259" key="10">
    <source>
        <dbReference type="Pfam" id="PF00705"/>
    </source>
</evidence>
<dbReference type="NCBIfam" id="TIGR00590">
    <property type="entry name" value="pcna"/>
    <property type="match status" value="1"/>
</dbReference>
<dbReference type="PANTHER" id="PTHR11352">
    <property type="entry name" value="PROLIFERATING CELL NUCLEAR ANTIGEN"/>
    <property type="match status" value="1"/>
</dbReference>
<dbReference type="GO" id="GO:0006298">
    <property type="term" value="P:mismatch repair"/>
    <property type="evidence" value="ECO:0007669"/>
    <property type="project" value="TreeGrafter"/>
</dbReference>
<keyword evidence="3 8" id="KW-0235">DNA replication</keyword>
<feature type="compositionally biased region" description="Acidic residues" evidence="9">
    <location>
        <begin position="238"/>
        <end position="253"/>
    </location>
</feature>
<dbReference type="Pfam" id="PF00705">
    <property type="entry name" value="PCNA_N"/>
    <property type="match status" value="1"/>
</dbReference>
<evidence type="ECO:0000256" key="3">
    <source>
        <dbReference type="ARBA" id="ARBA00022705"/>
    </source>
</evidence>
<dbReference type="InterPro" id="IPR022659">
    <property type="entry name" value="Pr_cel_nuc_antig_CS"/>
</dbReference>
<evidence type="ECO:0000259" key="11">
    <source>
        <dbReference type="Pfam" id="PF02747"/>
    </source>
</evidence>
<evidence type="ECO:0000256" key="8">
    <source>
        <dbReference type="RuleBase" id="RU003671"/>
    </source>
</evidence>
<dbReference type="FunFam" id="3.70.10.10:FF:000023">
    <property type="entry name" value="Proliferating cell nuclear antigen"/>
    <property type="match status" value="1"/>
</dbReference>
<dbReference type="Gene3D" id="3.10.150.10">
    <property type="entry name" value="DNA Polymerase III, subunit A, domain 2"/>
    <property type="match status" value="1"/>
</dbReference>
<keyword evidence="4 8" id="KW-0238">DNA-binding</keyword>
<dbReference type="RefSeq" id="XP_062884666.1">
    <property type="nucleotide sequence ID" value="XM_063028711.1"/>
</dbReference>
<dbReference type="KEGG" id="cdeu:CNBG_4794"/>
<dbReference type="AlphaFoldDB" id="A0A095DDN8"/>
<dbReference type="GO" id="GO:0006273">
    <property type="term" value="P:lagging strand elongation"/>
    <property type="evidence" value="ECO:0007669"/>
    <property type="project" value="UniProtKB-ARBA"/>
</dbReference>
<dbReference type="STRING" id="294750.A0A095DDN8"/>
<dbReference type="GO" id="GO:0006272">
    <property type="term" value="P:leading strand elongation"/>
    <property type="evidence" value="ECO:0007669"/>
    <property type="project" value="TreeGrafter"/>
</dbReference>
<accession>A0A095DDN8</accession>
<dbReference type="GO" id="GO:0070987">
    <property type="term" value="P:error-free translesion synthesis"/>
    <property type="evidence" value="ECO:0007669"/>
    <property type="project" value="UniProtKB-ARBA"/>
</dbReference>
<sequence>MLEARVKQAVVLKKLLDAIKELVSDGNLDCTEEGISLQAMDNSHIALVALKLEASEFDEYRCDRNMPLGVNLASLTKILKCAKDTDVVTLKASDDADSLNLIFESPKEDRVGEYEMKLMDIDQEHLGIPDTQYDATVSMSSAEFARICRDLAVLGESVKIECSKEGVTFSADGEVGKGSVLLRQNAGQDRSRVKNEDEMDEDEKSDFKPKTKRGARRDPDEDDEDGQKSDVDVKPDIEGEDELQEEEEQEEGEERLKKRKAGAKKDKGNKRARKEDGEEPGVSIILERQVSLTFSLKYLTNFAKSAPLAREVTLHMSNDVPLLVQFEFEQGTLQFFLAPKIADE</sequence>
<dbReference type="HAMAP" id="MF_00317">
    <property type="entry name" value="DNApol_clamp_arch"/>
    <property type="match status" value="1"/>
</dbReference>
<keyword evidence="5 7" id="KW-0539">Nucleus</keyword>
<dbReference type="Pfam" id="PF02747">
    <property type="entry name" value="PCNA_C"/>
    <property type="match status" value="2"/>
</dbReference>
<feature type="region of interest" description="Disordered" evidence="9">
    <location>
        <begin position="180"/>
        <end position="278"/>
    </location>
</feature>
<feature type="domain" description="Proliferating cell nuclear antigen PCNA C-terminal" evidence="11">
    <location>
        <begin position="273"/>
        <end position="340"/>
    </location>
</feature>
<protein>
    <recommendedName>
        <fullName evidence="7">DNA sliding clamp PCNA</fullName>
    </recommendedName>
</protein>
<reference evidence="12 13" key="1">
    <citation type="journal article" date="2011" name="MBio">
        <title>Genome variation in Cryptococcus gattii, an emerging pathogen of immunocompetent hosts.</title>
        <authorList>
            <person name="D'Souza C.A."/>
            <person name="Kronstad J.W."/>
            <person name="Taylor G."/>
            <person name="Warren R."/>
            <person name="Yuen M."/>
            <person name="Hu G."/>
            <person name="Jung W.H."/>
            <person name="Sham A."/>
            <person name="Kidd S.E."/>
            <person name="Tangen K."/>
            <person name="Lee N."/>
            <person name="Zeilmaker T."/>
            <person name="Sawkins J."/>
            <person name="McVicker G."/>
            <person name="Shah S."/>
            <person name="Gnerre S."/>
            <person name="Griggs A."/>
            <person name="Zeng Q."/>
            <person name="Bartlett K."/>
            <person name="Li W."/>
            <person name="Wang X."/>
            <person name="Heitman J."/>
            <person name="Stajich J.E."/>
            <person name="Fraser J.A."/>
            <person name="Meyer W."/>
            <person name="Carter D."/>
            <person name="Schein J."/>
            <person name="Krzywinski M."/>
            <person name="Kwon-Chung K.J."/>
            <person name="Varma A."/>
            <person name="Wang J."/>
            <person name="Brunham R."/>
            <person name="Fyfe M."/>
            <person name="Ouellette B.F."/>
            <person name="Siddiqui A."/>
            <person name="Marra M."/>
            <person name="Jones S."/>
            <person name="Holt R."/>
            <person name="Birren B.W."/>
            <person name="Galagan J.E."/>
            <person name="Cuomo C.A."/>
        </authorList>
    </citation>
    <scope>NUCLEOTIDE SEQUENCE [LARGE SCALE GENOMIC DNA]</scope>
    <source>
        <strain evidence="12 13">R265</strain>
    </source>
</reference>
<dbReference type="PRINTS" id="PR00339">
    <property type="entry name" value="PCNACYCLIN"/>
</dbReference>
<dbReference type="Proteomes" id="UP000029445">
    <property type="component" value="Chromosome 12"/>
</dbReference>
<dbReference type="PROSITE" id="PS00293">
    <property type="entry name" value="PCNA_2"/>
    <property type="match status" value="1"/>
</dbReference>
<feature type="compositionally biased region" description="Basic and acidic residues" evidence="9">
    <location>
        <begin position="226"/>
        <end position="237"/>
    </location>
</feature>
<evidence type="ECO:0000256" key="4">
    <source>
        <dbReference type="ARBA" id="ARBA00023125"/>
    </source>
</evidence>
<evidence type="ECO:0000313" key="13">
    <source>
        <dbReference type="Proteomes" id="UP000029445"/>
    </source>
</evidence>
<evidence type="ECO:0000256" key="2">
    <source>
        <dbReference type="ARBA" id="ARBA00010462"/>
    </source>
</evidence>
<reference evidence="12 13" key="2">
    <citation type="journal article" date="2018" name="Proc. Natl. Acad. Sci.">
        <title>RNAi is a critical determinant of centromere evolution in closely related fungi.</title>
        <authorList>
            <person name="Yadav V."/>
            <person name="Sun S."/>
            <person name="Billmyre R.B."/>
            <person name="Thimmappa B.C."/>
            <person name="Shea T."/>
            <person name="Lintner R."/>
            <person name="Bakkeren G."/>
            <person name="Cuomo C.A."/>
            <person name="Heitman J."/>
            <person name="Sanyal K."/>
        </authorList>
    </citation>
    <scope>NUCLEOTIDE SEQUENCE [LARGE SCALE GENOMIC DNA]</scope>
    <source>
        <strain evidence="12 13">R265</strain>
    </source>
</reference>
<dbReference type="GO" id="GO:0043626">
    <property type="term" value="C:PCNA complex"/>
    <property type="evidence" value="ECO:0007669"/>
    <property type="project" value="TreeGrafter"/>
</dbReference>
<proteinExistence type="inferred from homology"/>
<dbReference type="SUPFAM" id="SSF55979">
    <property type="entry name" value="DNA clamp"/>
    <property type="match status" value="2"/>
</dbReference>
<organism evidence="12 13">
    <name type="scientific">Cryptococcus deuterogattii (strain R265)</name>
    <name type="common">Cryptococcus gattii VGII (strain R265)</name>
    <dbReference type="NCBI Taxonomy" id="294750"/>
    <lineage>
        <taxon>Eukaryota</taxon>
        <taxon>Fungi</taxon>
        <taxon>Dikarya</taxon>
        <taxon>Basidiomycota</taxon>
        <taxon>Agaricomycotina</taxon>
        <taxon>Tremellomycetes</taxon>
        <taxon>Tremellales</taxon>
        <taxon>Cryptococcaceae</taxon>
        <taxon>Cryptococcus</taxon>
        <taxon>Cryptococcus gattii species complex</taxon>
    </lineage>
</organism>
<dbReference type="FunFam" id="3.10.150.10:FF:000006">
    <property type="entry name" value="Proliferating cell nuclear antigen"/>
    <property type="match status" value="1"/>
</dbReference>
<dbReference type="VEuPathDB" id="FungiDB:CNBG_4794"/>
<evidence type="ECO:0000256" key="5">
    <source>
        <dbReference type="ARBA" id="ARBA00023242"/>
    </source>
</evidence>
<evidence type="ECO:0000256" key="1">
    <source>
        <dbReference type="ARBA" id="ARBA00004123"/>
    </source>
</evidence>
<dbReference type="PANTHER" id="PTHR11352:SF0">
    <property type="entry name" value="PROLIFERATING CELL NUCLEAR ANTIGEN"/>
    <property type="match status" value="1"/>
</dbReference>